<dbReference type="InterPro" id="IPR002510">
    <property type="entry name" value="Metalloprtase-TldD/E_N"/>
</dbReference>
<organism evidence="9 10">
    <name type="scientific">Candidatus Pantoea multigeneris</name>
    <dbReference type="NCBI Taxonomy" id="2608357"/>
    <lineage>
        <taxon>Bacteria</taxon>
        <taxon>Pseudomonadati</taxon>
        <taxon>Pseudomonadota</taxon>
        <taxon>Gammaproteobacteria</taxon>
        <taxon>Enterobacterales</taxon>
        <taxon>Erwiniaceae</taxon>
        <taxon>Pantoea</taxon>
    </lineage>
</organism>
<feature type="domain" description="Metalloprotease TldD/E central" evidence="8">
    <location>
        <begin position="125"/>
        <end position="238"/>
    </location>
</feature>
<name>A0ABX0R7V0_9GAMM</name>
<proteinExistence type="inferred from homology"/>
<dbReference type="InterPro" id="IPR045569">
    <property type="entry name" value="Metalloprtase-TldD/E_C"/>
</dbReference>
<dbReference type="Pfam" id="PF19289">
    <property type="entry name" value="PmbA_TldD_3rd"/>
    <property type="match status" value="1"/>
</dbReference>
<dbReference type="PIRSF" id="PIRSF004919">
    <property type="entry name" value="TldD"/>
    <property type="match status" value="1"/>
</dbReference>
<evidence type="ECO:0000313" key="10">
    <source>
        <dbReference type="Proteomes" id="UP001515683"/>
    </source>
</evidence>
<gene>
    <name evidence="9" type="primary">tldD</name>
    <name evidence="9" type="ORF">F3J40_07500</name>
</gene>
<evidence type="ECO:0000256" key="3">
    <source>
        <dbReference type="ARBA" id="ARBA00022670"/>
    </source>
</evidence>
<dbReference type="Gene3D" id="3.30.2290.10">
    <property type="entry name" value="PmbA/TldD superfamily"/>
    <property type="match status" value="1"/>
</dbReference>
<dbReference type="InterPro" id="IPR045570">
    <property type="entry name" value="Metalloprtase-TldD/E_cen_dom"/>
</dbReference>
<evidence type="ECO:0000256" key="5">
    <source>
        <dbReference type="ARBA" id="ARBA00023049"/>
    </source>
</evidence>
<feature type="domain" description="Metalloprotease TldD/E C-terminal" evidence="7">
    <location>
        <begin position="246"/>
        <end position="479"/>
    </location>
</feature>
<dbReference type="GO" id="GO:0008237">
    <property type="term" value="F:metallopeptidase activity"/>
    <property type="evidence" value="ECO:0007669"/>
    <property type="project" value="UniProtKB-KW"/>
</dbReference>
<evidence type="ECO:0000256" key="4">
    <source>
        <dbReference type="ARBA" id="ARBA00022801"/>
    </source>
</evidence>
<comment type="function">
    <text evidence="1">Probable metalloprotease.</text>
</comment>
<evidence type="ECO:0000259" key="8">
    <source>
        <dbReference type="Pfam" id="PF19290"/>
    </source>
</evidence>
<evidence type="ECO:0000256" key="2">
    <source>
        <dbReference type="ARBA" id="ARBA00005836"/>
    </source>
</evidence>
<comment type="similarity">
    <text evidence="2">Belongs to the peptidase U62 family.</text>
</comment>
<evidence type="ECO:0000256" key="1">
    <source>
        <dbReference type="ARBA" id="ARBA00002796"/>
    </source>
</evidence>
<protein>
    <submittedName>
        <fullName evidence="9">Metalloprotease TldD</fullName>
    </submittedName>
</protein>
<dbReference type="SUPFAM" id="SSF111283">
    <property type="entry name" value="Putative modulator of DNA gyrase, PmbA/TldD"/>
    <property type="match status" value="1"/>
</dbReference>
<dbReference type="RefSeq" id="WP_017345566.1">
    <property type="nucleotide sequence ID" value="NZ_VWXF01000002.1"/>
</dbReference>
<dbReference type="InterPro" id="IPR025502">
    <property type="entry name" value="TldD"/>
</dbReference>
<feature type="domain" description="Metalloprotease TldD/E N-terminal" evidence="6">
    <location>
        <begin position="36"/>
        <end position="99"/>
    </location>
</feature>
<dbReference type="Proteomes" id="UP001515683">
    <property type="component" value="Unassembled WGS sequence"/>
</dbReference>
<dbReference type="InterPro" id="IPR035068">
    <property type="entry name" value="TldD/PmbA_N"/>
</dbReference>
<evidence type="ECO:0000313" key="9">
    <source>
        <dbReference type="EMBL" id="NIF21443.1"/>
    </source>
</evidence>
<dbReference type="InterPro" id="IPR051463">
    <property type="entry name" value="Peptidase_U62_metallo"/>
</dbReference>
<dbReference type="NCBIfam" id="NF008006">
    <property type="entry name" value="PRK10735.1"/>
    <property type="match status" value="1"/>
</dbReference>
<evidence type="ECO:0000259" key="7">
    <source>
        <dbReference type="Pfam" id="PF19289"/>
    </source>
</evidence>
<keyword evidence="3" id="KW-0645">Protease</keyword>
<accession>A0ABX0R7V0</accession>
<keyword evidence="4" id="KW-0378">Hydrolase</keyword>
<dbReference type="InterPro" id="IPR036059">
    <property type="entry name" value="TldD/PmbA_sf"/>
</dbReference>
<dbReference type="PANTHER" id="PTHR30624:SF4">
    <property type="entry name" value="METALLOPROTEASE TLDD"/>
    <property type="match status" value="1"/>
</dbReference>
<keyword evidence="10" id="KW-1185">Reference proteome</keyword>
<evidence type="ECO:0000259" key="6">
    <source>
        <dbReference type="Pfam" id="PF01523"/>
    </source>
</evidence>
<dbReference type="PANTHER" id="PTHR30624">
    <property type="entry name" value="UNCHARACTERIZED PROTEIN TLDD AND PMBA"/>
    <property type="match status" value="1"/>
</dbReference>
<dbReference type="Pfam" id="PF01523">
    <property type="entry name" value="PmbA_TldD_1st"/>
    <property type="match status" value="1"/>
</dbReference>
<sequence>MTLNLVSEQLLSANGINQQDLYSLLGQLSERRLDYADLYFQSSLHESWVLEDKIIKDGSYHIDQGVGIRAVSGEKTGFAYADQITLNALRQSSEAARSIVREQGNGKSHTLSAVIQRELYRPLNPLDSLTREDKIALLHRIDKVARAADPRVQEVNASLTGVYEQVLVAATDGTLAADIRPLVRLSVSVLVEQDGKRERGSSGGGARVGYEFFLADEDGEVRADAWAKEAVRLALVSLSAVAAPAGALPVVLGAGWPGVLLHEAVGHGLEGDFNRRETSVFSGKMGQLVASELCTVVDDGTIEGLRGSLAVDDEGVPGQYNVLIENGILKGYMQDKLNARLMGVAPTGNGRRESYAHLPMPRMTNTYMLAGKSTPQEIIESVEYGLYAPNFGGGQVDITSGKFVFSTSEAYLIEKGKITTPIKGATLIGSGIEAMQQISMVGNDLALDKGVGVCGKEGQSVPVGVGQPTLKLDNITVGGTA</sequence>
<comment type="caution">
    <text evidence="9">The sequence shown here is derived from an EMBL/GenBank/DDBJ whole genome shotgun (WGS) entry which is preliminary data.</text>
</comment>
<dbReference type="EMBL" id="VWXF01000002">
    <property type="protein sequence ID" value="NIF21443.1"/>
    <property type="molecule type" value="Genomic_DNA"/>
</dbReference>
<dbReference type="Pfam" id="PF19290">
    <property type="entry name" value="PmbA_TldD_2nd"/>
    <property type="match status" value="1"/>
</dbReference>
<reference evidence="9 10" key="1">
    <citation type="journal article" date="2019" name="bioRxiv">
        <title>Bacteria contribute to plant secondary compound degradation in a generalist herbivore system.</title>
        <authorList>
            <person name="Francoeur C.B."/>
            <person name="Khadempour L."/>
            <person name="Moreira-Soto R.D."/>
            <person name="Gotting K."/>
            <person name="Book A.J."/>
            <person name="Pinto-Tomas A.A."/>
            <person name="Keefover-Ring K."/>
            <person name="Currie C.R."/>
        </authorList>
    </citation>
    <scope>NUCLEOTIDE SEQUENCE [LARGE SCALE GENOMIC DNA]</scope>
    <source>
        <strain evidence="9">Acro-835</strain>
    </source>
</reference>
<keyword evidence="5 9" id="KW-0482">Metalloprotease</keyword>